<sequence>MSENPTACLPLNGTAALITGGGSGIGLAAAAALVADGADVTLMGRTAAKLEAAAVVLRANAPEGVRVSAYAGDVTADADVAAAVGLADAEGQLRIAVASAGDGTMGPVVATSTDEWNRVIGVSLTGVFLTFREAGAAIVRNGGGSMVAVSSVASRLTHRFMAPYSVAKAGVDMLVKVTADELGQAGVRVNAVNPGIIRTELVAMIEEDSSVGQSYLTNTPLGRFGEVDDVAPLIRFLCGPESGFITGETVGADGGHHLRTGPDYLEWAEGLYGDAAHGRVPAPE</sequence>
<organism evidence="3 4">
    <name type="scientific">Candidatus Neomicrothrix parvicella RN1</name>
    <dbReference type="NCBI Taxonomy" id="1229780"/>
    <lineage>
        <taxon>Bacteria</taxon>
        <taxon>Bacillati</taxon>
        <taxon>Actinomycetota</taxon>
        <taxon>Acidimicrobiia</taxon>
        <taxon>Acidimicrobiales</taxon>
        <taxon>Microthrixaceae</taxon>
        <taxon>Candidatus Neomicrothrix</taxon>
    </lineage>
</organism>
<dbReference type="OrthoDB" id="8991930at2"/>
<keyword evidence="2 3" id="KW-0560">Oxidoreductase</keyword>
<dbReference type="Gene3D" id="3.40.50.720">
    <property type="entry name" value="NAD(P)-binding Rossmann-like Domain"/>
    <property type="match status" value="1"/>
</dbReference>
<dbReference type="HOGENOM" id="CLU_010194_1_0_11"/>
<proteinExistence type="inferred from homology"/>
<dbReference type="PROSITE" id="PS00061">
    <property type="entry name" value="ADH_SHORT"/>
    <property type="match status" value="1"/>
</dbReference>
<evidence type="ECO:0000313" key="3">
    <source>
        <dbReference type="EMBL" id="CCM64724.1"/>
    </source>
</evidence>
<protein>
    <submittedName>
        <fullName evidence="3">Putative short-chain dehydrogenase/reductase</fullName>
        <ecNumber evidence="3">1.1.1.-</ecNumber>
    </submittedName>
</protein>
<comment type="caution">
    <text evidence="3">The sequence shown here is derived from an EMBL/GenBank/DDBJ whole genome shotgun (WGS) entry which is preliminary data.</text>
</comment>
<dbReference type="STRING" id="1229780.BN381_450035"/>
<comment type="similarity">
    <text evidence="1">Belongs to the short-chain dehydrogenases/reductases (SDR) family.</text>
</comment>
<dbReference type="AlphaFoldDB" id="R4Z1D7"/>
<dbReference type="InterPro" id="IPR050259">
    <property type="entry name" value="SDR"/>
</dbReference>
<dbReference type="CDD" id="cd05233">
    <property type="entry name" value="SDR_c"/>
    <property type="match status" value="1"/>
</dbReference>
<dbReference type="EMBL" id="CANL01000040">
    <property type="protein sequence ID" value="CCM64724.1"/>
    <property type="molecule type" value="Genomic_DNA"/>
</dbReference>
<dbReference type="PANTHER" id="PTHR42879">
    <property type="entry name" value="3-OXOACYL-(ACYL-CARRIER-PROTEIN) REDUCTASE"/>
    <property type="match status" value="1"/>
</dbReference>
<dbReference type="GO" id="GO:0032787">
    <property type="term" value="P:monocarboxylic acid metabolic process"/>
    <property type="evidence" value="ECO:0007669"/>
    <property type="project" value="UniProtKB-ARBA"/>
</dbReference>
<dbReference type="FunFam" id="3.40.50.720:FF:000084">
    <property type="entry name" value="Short-chain dehydrogenase reductase"/>
    <property type="match status" value="1"/>
</dbReference>
<dbReference type="InterPro" id="IPR002347">
    <property type="entry name" value="SDR_fam"/>
</dbReference>
<dbReference type="Pfam" id="PF13561">
    <property type="entry name" value="adh_short_C2"/>
    <property type="match status" value="1"/>
</dbReference>
<dbReference type="PANTHER" id="PTHR42879:SF2">
    <property type="entry name" value="3-OXOACYL-[ACYL-CARRIER-PROTEIN] REDUCTASE FABG"/>
    <property type="match status" value="1"/>
</dbReference>
<evidence type="ECO:0000256" key="1">
    <source>
        <dbReference type="ARBA" id="ARBA00006484"/>
    </source>
</evidence>
<dbReference type="InterPro" id="IPR020904">
    <property type="entry name" value="Sc_DH/Rdtase_CS"/>
</dbReference>
<dbReference type="PRINTS" id="PR00081">
    <property type="entry name" value="GDHRDH"/>
</dbReference>
<dbReference type="eggNOG" id="COG1028">
    <property type="taxonomic scope" value="Bacteria"/>
</dbReference>
<accession>R4Z1D7</accession>
<dbReference type="InterPro" id="IPR036291">
    <property type="entry name" value="NAD(P)-bd_dom_sf"/>
</dbReference>
<name>R4Z1D7_9ACTN</name>
<dbReference type="RefSeq" id="WP_012228989.1">
    <property type="nucleotide sequence ID" value="NZ_HG422565.1"/>
</dbReference>
<dbReference type="SUPFAM" id="SSF51735">
    <property type="entry name" value="NAD(P)-binding Rossmann-fold domains"/>
    <property type="match status" value="1"/>
</dbReference>
<dbReference type="GO" id="GO:0016491">
    <property type="term" value="F:oxidoreductase activity"/>
    <property type="evidence" value="ECO:0007669"/>
    <property type="project" value="UniProtKB-KW"/>
</dbReference>
<gene>
    <name evidence="3" type="ORF">BN381_450035</name>
</gene>
<reference evidence="3 4" key="1">
    <citation type="journal article" date="2013" name="ISME J.">
        <title>Metabolic model for the filamentous 'Candidatus Microthrix parvicella' based on genomic and metagenomic analyses.</title>
        <authorList>
            <person name="Jon McIlroy S."/>
            <person name="Kristiansen R."/>
            <person name="Albertsen M."/>
            <person name="Michael Karst S."/>
            <person name="Rossetti S."/>
            <person name="Lund Nielsen J."/>
            <person name="Tandoi V."/>
            <person name="James Seviour R."/>
            <person name="Nielsen P.H."/>
        </authorList>
    </citation>
    <scope>NUCLEOTIDE SEQUENCE [LARGE SCALE GENOMIC DNA]</scope>
    <source>
        <strain evidence="3 4">RN1</strain>
    </source>
</reference>
<dbReference type="EC" id="1.1.1.-" evidence="3"/>
<keyword evidence="4" id="KW-1185">Reference proteome</keyword>
<dbReference type="Proteomes" id="UP000018291">
    <property type="component" value="Unassembled WGS sequence"/>
</dbReference>
<evidence type="ECO:0000313" key="4">
    <source>
        <dbReference type="Proteomes" id="UP000018291"/>
    </source>
</evidence>
<evidence type="ECO:0000256" key="2">
    <source>
        <dbReference type="ARBA" id="ARBA00023002"/>
    </source>
</evidence>